<reference evidence="2 3" key="1">
    <citation type="journal article" date="2010" name="Nature">
        <title>Genome sequencing and analysis of the model grass Brachypodium distachyon.</title>
        <authorList>
            <consortium name="International Brachypodium Initiative"/>
        </authorList>
    </citation>
    <scope>NUCLEOTIDE SEQUENCE [LARGE SCALE GENOMIC DNA]</scope>
    <source>
        <strain evidence="2 3">Bd21</strain>
    </source>
</reference>
<evidence type="ECO:0000313" key="2">
    <source>
        <dbReference type="EMBL" id="PNT62522.1"/>
    </source>
</evidence>
<dbReference type="Proteomes" id="UP000008810">
    <property type="component" value="Chromosome 4"/>
</dbReference>
<evidence type="ECO:0000313" key="4">
    <source>
        <dbReference type="Proteomes" id="UP000008810"/>
    </source>
</evidence>
<accession>A0A2K2CKG9</accession>
<proteinExistence type="predicted"/>
<dbReference type="EMBL" id="CM000883">
    <property type="protein sequence ID" value="PNT62522.1"/>
    <property type="molecule type" value="Genomic_DNA"/>
</dbReference>
<dbReference type="EnsemblPlants" id="PNT62522">
    <property type="protein sequence ID" value="PNT62522"/>
    <property type="gene ID" value="BRADI_4g04725v3"/>
</dbReference>
<protein>
    <submittedName>
        <fullName evidence="2 3">Uncharacterized protein</fullName>
    </submittedName>
</protein>
<reference evidence="3" key="3">
    <citation type="submission" date="2018-08" db="UniProtKB">
        <authorList>
            <consortium name="EnsemblPlants"/>
        </authorList>
    </citation>
    <scope>IDENTIFICATION</scope>
    <source>
        <strain evidence="3">cv. Bd21</strain>
    </source>
</reference>
<dbReference type="Gramene" id="PNT62522">
    <property type="protein sequence ID" value="PNT62522"/>
    <property type="gene ID" value="BRADI_4g04725v3"/>
</dbReference>
<reference evidence="2" key="2">
    <citation type="submission" date="2017-06" db="EMBL/GenBank/DDBJ databases">
        <title>WGS assembly of Brachypodium distachyon.</title>
        <authorList>
            <consortium name="The International Brachypodium Initiative"/>
            <person name="Lucas S."/>
            <person name="Harmon-Smith M."/>
            <person name="Lail K."/>
            <person name="Tice H."/>
            <person name="Grimwood J."/>
            <person name="Bruce D."/>
            <person name="Barry K."/>
            <person name="Shu S."/>
            <person name="Lindquist E."/>
            <person name="Wang M."/>
            <person name="Pitluck S."/>
            <person name="Vogel J.P."/>
            <person name="Garvin D.F."/>
            <person name="Mockler T.C."/>
            <person name="Schmutz J."/>
            <person name="Rokhsar D."/>
            <person name="Bevan M.W."/>
        </authorList>
    </citation>
    <scope>NUCLEOTIDE SEQUENCE</scope>
    <source>
        <strain evidence="2">Bd21</strain>
    </source>
</reference>
<organism evidence="2">
    <name type="scientific">Brachypodium distachyon</name>
    <name type="common">Purple false brome</name>
    <name type="synonym">Trachynia distachya</name>
    <dbReference type="NCBI Taxonomy" id="15368"/>
    <lineage>
        <taxon>Eukaryota</taxon>
        <taxon>Viridiplantae</taxon>
        <taxon>Streptophyta</taxon>
        <taxon>Embryophyta</taxon>
        <taxon>Tracheophyta</taxon>
        <taxon>Spermatophyta</taxon>
        <taxon>Magnoliopsida</taxon>
        <taxon>Liliopsida</taxon>
        <taxon>Poales</taxon>
        <taxon>Poaceae</taxon>
        <taxon>BOP clade</taxon>
        <taxon>Pooideae</taxon>
        <taxon>Stipodae</taxon>
        <taxon>Brachypodieae</taxon>
        <taxon>Brachypodium</taxon>
    </lineage>
</organism>
<evidence type="ECO:0000256" key="1">
    <source>
        <dbReference type="SAM" id="MobiDB-lite"/>
    </source>
</evidence>
<dbReference type="AlphaFoldDB" id="A0A2K2CKG9"/>
<feature type="region of interest" description="Disordered" evidence="1">
    <location>
        <begin position="1"/>
        <end position="52"/>
    </location>
</feature>
<keyword evidence="4" id="KW-1185">Reference proteome</keyword>
<dbReference type="InParanoid" id="A0A2K2CKG9"/>
<evidence type="ECO:0000313" key="3">
    <source>
        <dbReference type="EnsemblPlants" id="PNT62522"/>
    </source>
</evidence>
<sequence length="128" mass="14745">MKPPPRSLPPSALARRRSAQPNVLMLDESPRWWMKPPPPPRSLSPSALARRRSAQPNFLTLDDVCRRRDDPREIGQQLLPALSAACGRPLLAPTDEVGRRHLQQLRYTLLSKRRFAVRNKYDSFLRDE</sequence>
<name>A0A2K2CKG9_BRADI</name>
<gene>
    <name evidence="2" type="ORF">BRADI_4g04725v3</name>
</gene>